<dbReference type="InterPro" id="IPR023091">
    <property type="entry name" value="MetalPrtase_cat_dom_sf_prd"/>
</dbReference>
<keyword evidence="4" id="KW-0479">Metal-binding</keyword>
<comment type="similarity">
    <text evidence="2">Belongs to the endoribonuclease YbeY family.</text>
</comment>
<keyword evidence="6" id="KW-0378">Hydrolase</keyword>
<protein>
    <submittedName>
        <fullName evidence="8">Uncharacterized protein</fullName>
    </submittedName>
</protein>
<evidence type="ECO:0000313" key="9">
    <source>
        <dbReference type="Proteomes" id="UP000034799"/>
    </source>
</evidence>
<dbReference type="Pfam" id="PF02130">
    <property type="entry name" value="YbeY"/>
    <property type="match status" value="1"/>
</dbReference>
<dbReference type="GO" id="GO:0004222">
    <property type="term" value="F:metalloendopeptidase activity"/>
    <property type="evidence" value="ECO:0007669"/>
    <property type="project" value="InterPro"/>
</dbReference>
<keyword evidence="3" id="KW-0540">Nuclease</keyword>
<evidence type="ECO:0000256" key="1">
    <source>
        <dbReference type="ARBA" id="ARBA00001947"/>
    </source>
</evidence>
<evidence type="ECO:0000313" key="8">
    <source>
        <dbReference type="EMBL" id="KKR06352.1"/>
    </source>
</evidence>
<dbReference type="GO" id="GO:0046872">
    <property type="term" value="F:metal ion binding"/>
    <property type="evidence" value="ECO:0007669"/>
    <property type="project" value="UniProtKB-KW"/>
</dbReference>
<keyword evidence="7" id="KW-0862">Zinc</keyword>
<evidence type="ECO:0000256" key="5">
    <source>
        <dbReference type="ARBA" id="ARBA00022759"/>
    </source>
</evidence>
<dbReference type="SUPFAM" id="SSF55486">
    <property type="entry name" value="Metalloproteases ('zincins'), catalytic domain"/>
    <property type="match status" value="1"/>
</dbReference>
<proteinExistence type="inferred from homology"/>
<gene>
    <name evidence="8" type="ORF">UT34_C0001G0392</name>
</gene>
<dbReference type="Gene3D" id="3.40.390.30">
    <property type="entry name" value="Metalloproteases ('zincins'), catalytic domain"/>
    <property type="match status" value="1"/>
</dbReference>
<accession>A0A0G0QXJ6</accession>
<dbReference type="EMBL" id="LBWK01000001">
    <property type="protein sequence ID" value="KKR06352.1"/>
    <property type="molecule type" value="Genomic_DNA"/>
</dbReference>
<dbReference type="NCBIfam" id="TIGR00043">
    <property type="entry name" value="rRNA maturation RNase YbeY"/>
    <property type="match status" value="1"/>
</dbReference>
<comment type="cofactor">
    <cofactor evidence="1">
        <name>Zn(2+)</name>
        <dbReference type="ChEBI" id="CHEBI:29105"/>
    </cofactor>
</comment>
<comment type="caution">
    <text evidence="8">The sequence shown here is derived from an EMBL/GenBank/DDBJ whole genome shotgun (WGS) entry which is preliminary data.</text>
</comment>
<dbReference type="AlphaFoldDB" id="A0A0G0QXJ6"/>
<dbReference type="STRING" id="1619100.UT34_C0001G0392"/>
<keyword evidence="5" id="KW-0255">Endonuclease</keyword>
<dbReference type="PANTHER" id="PTHR46986:SF1">
    <property type="entry name" value="ENDORIBONUCLEASE YBEY, CHLOROPLASTIC"/>
    <property type="match status" value="1"/>
</dbReference>
<evidence type="ECO:0000256" key="6">
    <source>
        <dbReference type="ARBA" id="ARBA00022801"/>
    </source>
</evidence>
<evidence type="ECO:0000256" key="3">
    <source>
        <dbReference type="ARBA" id="ARBA00022722"/>
    </source>
</evidence>
<organism evidence="8 9">
    <name type="scientific">candidate division WS6 bacterium GW2011_GWF2_39_15</name>
    <dbReference type="NCBI Taxonomy" id="1619100"/>
    <lineage>
        <taxon>Bacteria</taxon>
        <taxon>Candidatus Dojkabacteria</taxon>
    </lineage>
</organism>
<dbReference type="Proteomes" id="UP000034799">
    <property type="component" value="Unassembled WGS sequence"/>
</dbReference>
<reference evidence="8 9" key="1">
    <citation type="journal article" date="2015" name="Nature">
        <title>rRNA introns, odd ribosomes, and small enigmatic genomes across a large radiation of phyla.</title>
        <authorList>
            <person name="Brown C.T."/>
            <person name="Hug L.A."/>
            <person name="Thomas B.C."/>
            <person name="Sharon I."/>
            <person name="Castelle C.J."/>
            <person name="Singh A."/>
            <person name="Wilkins M.J."/>
            <person name="Williams K.H."/>
            <person name="Banfield J.F."/>
        </authorList>
    </citation>
    <scope>NUCLEOTIDE SEQUENCE [LARGE SCALE GENOMIC DNA]</scope>
</reference>
<dbReference type="GO" id="GO:0006364">
    <property type="term" value="P:rRNA processing"/>
    <property type="evidence" value="ECO:0007669"/>
    <property type="project" value="InterPro"/>
</dbReference>
<evidence type="ECO:0000256" key="7">
    <source>
        <dbReference type="ARBA" id="ARBA00022833"/>
    </source>
</evidence>
<name>A0A0G0QXJ6_9BACT</name>
<dbReference type="GO" id="GO:0004519">
    <property type="term" value="F:endonuclease activity"/>
    <property type="evidence" value="ECO:0007669"/>
    <property type="project" value="UniProtKB-KW"/>
</dbReference>
<dbReference type="InterPro" id="IPR002036">
    <property type="entry name" value="YbeY"/>
</dbReference>
<dbReference type="PANTHER" id="PTHR46986">
    <property type="entry name" value="ENDORIBONUCLEASE YBEY, CHLOROPLASTIC"/>
    <property type="match status" value="1"/>
</dbReference>
<sequence length="93" mass="11339">MRKINKEYRKVNEPTDVLSFNIDETINEIYICPSYIYKRYRGRNFIIEVYRMIIHGLLHIYGFDHKGKFDKLEKDSEEMFQLQETILNKAMNK</sequence>
<evidence type="ECO:0000256" key="2">
    <source>
        <dbReference type="ARBA" id="ARBA00010875"/>
    </source>
</evidence>
<evidence type="ECO:0000256" key="4">
    <source>
        <dbReference type="ARBA" id="ARBA00022723"/>
    </source>
</evidence>